<comment type="caution">
    <text evidence="8">The sequence shown here is derived from an EMBL/GenBank/DDBJ whole genome shotgun (WGS) entry which is preliminary data.</text>
</comment>
<comment type="similarity">
    <text evidence="1">Belongs to the Fur family.</text>
</comment>
<evidence type="ECO:0000256" key="7">
    <source>
        <dbReference type="PIRSR" id="PIRSR602481-1"/>
    </source>
</evidence>
<keyword evidence="7" id="KW-0479">Metal-binding</keyword>
<dbReference type="Gene3D" id="3.30.1490.190">
    <property type="match status" value="1"/>
</dbReference>
<evidence type="ECO:0000256" key="1">
    <source>
        <dbReference type="ARBA" id="ARBA00007957"/>
    </source>
</evidence>
<dbReference type="Gene3D" id="1.10.10.10">
    <property type="entry name" value="Winged helix-like DNA-binding domain superfamily/Winged helix DNA-binding domain"/>
    <property type="match status" value="1"/>
</dbReference>
<comment type="cofactor">
    <cofactor evidence="7">
        <name>Zn(2+)</name>
        <dbReference type="ChEBI" id="CHEBI:29105"/>
    </cofactor>
    <text evidence="7">Binds 1 zinc ion per subunit.</text>
</comment>
<feature type="binding site" evidence="7">
    <location>
        <position position="92"/>
    </location>
    <ligand>
        <name>Zn(2+)</name>
        <dbReference type="ChEBI" id="CHEBI:29105"/>
    </ligand>
</feature>
<dbReference type="GO" id="GO:0003700">
    <property type="term" value="F:DNA-binding transcription factor activity"/>
    <property type="evidence" value="ECO:0007669"/>
    <property type="project" value="InterPro"/>
</dbReference>
<keyword evidence="4" id="KW-0805">Transcription regulation</keyword>
<dbReference type="Proteomes" id="UP000281094">
    <property type="component" value="Unassembled WGS sequence"/>
</dbReference>
<keyword evidence="9" id="KW-1185">Reference proteome</keyword>
<feature type="binding site" evidence="7">
    <location>
        <position position="95"/>
    </location>
    <ligand>
        <name>Zn(2+)</name>
        <dbReference type="ChEBI" id="CHEBI:29105"/>
    </ligand>
</feature>
<gene>
    <name evidence="8" type="ORF">D8780_09595</name>
</gene>
<dbReference type="SUPFAM" id="SSF46785">
    <property type="entry name" value="Winged helix' DNA-binding domain"/>
    <property type="match status" value="1"/>
</dbReference>
<dbReference type="GO" id="GO:0046872">
    <property type="term" value="F:metal ion binding"/>
    <property type="evidence" value="ECO:0007669"/>
    <property type="project" value="UniProtKB-KW"/>
</dbReference>
<evidence type="ECO:0000313" key="9">
    <source>
        <dbReference type="Proteomes" id="UP000281094"/>
    </source>
</evidence>
<proteinExistence type="inferred from homology"/>
<dbReference type="InterPro" id="IPR002481">
    <property type="entry name" value="FUR"/>
</dbReference>
<dbReference type="InterPro" id="IPR036388">
    <property type="entry name" value="WH-like_DNA-bd_sf"/>
</dbReference>
<keyword evidence="6" id="KW-0804">Transcription</keyword>
<dbReference type="RefSeq" id="WP_121645389.1">
    <property type="nucleotide sequence ID" value="NZ_RCWN01000001.1"/>
</dbReference>
<evidence type="ECO:0000256" key="6">
    <source>
        <dbReference type="ARBA" id="ARBA00023163"/>
    </source>
</evidence>
<evidence type="ECO:0000256" key="4">
    <source>
        <dbReference type="ARBA" id="ARBA00023015"/>
    </source>
</evidence>
<feature type="binding site" evidence="7">
    <location>
        <position position="132"/>
    </location>
    <ligand>
        <name>Zn(2+)</name>
        <dbReference type="ChEBI" id="CHEBI:29105"/>
    </ligand>
</feature>
<name>A0A3L7JFN9_9HYPH</name>
<evidence type="ECO:0000256" key="2">
    <source>
        <dbReference type="ARBA" id="ARBA00022491"/>
    </source>
</evidence>
<feature type="binding site" evidence="7">
    <location>
        <position position="135"/>
    </location>
    <ligand>
        <name>Zn(2+)</name>
        <dbReference type="ChEBI" id="CHEBI:29105"/>
    </ligand>
</feature>
<accession>A0A3L7JFN9</accession>
<protein>
    <submittedName>
        <fullName evidence="8">Transcriptional repressor</fullName>
    </submittedName>
</protein>
<dbReference type="Pfam" id="PF01475">
    <property type="entry name" value="FUR"/>
    <property type="match status" value="1"/>
</dbReference>
<keyword evidence="2" id="KW-0678">Repressor</keyword>
<evidence type="ECO:0000256" key="5">
    <source>
        <dbReference type="ARBA" id="ARBA00023125"/>
    </source>
</evidence>
<organism evidence="8 9">
    <name type="scientific">Notoacmeibacter ruber</name>
    <dbReference type="NCBI Taxonomy" id="2670375"/>
    <lineage>
        <taxon>Bacteria</taxon>
        <taxon>Pseudomonadati</taxon>
        <taxon>Pseudomonadota</taxon>
        <taxon>Alphaproteobacteria</taxon>
        <taxon>Hyphomicrobiales</taxon>
        <taxon>Notoacmeibacteraceae</taxon>
        <taxon>Notoacmeibacter</taxon>
    </lineage>
</organism>
<keyword evidence="3 7" id="KW-0862">Zinc</keyword>
<dbReference type="InterPro" id="IPR043135">
    <property type="entry name" value="Fur_C"/>
</dbReference>
<dbReference type="GO" id="GO:0003677">
    <property type="term" value="F:DNA binding"/>
    <property type="evidence" value="ECO:0007669"/>
    <property type="project" value="UniProtKB-KW"/>
</dbReference>
<reference evidence="8 9" key="1">
    <citation type="submission" date="2018-10" db="EMBL/GenBank/DDBJ databases">
        <title>Notoacmeibacter sp. M2BS9Y-3-1, whole genome shotgun sequence.</title>
        <authorList>
            <person name="Tuo L."/>
        </authorList>
    </citation>
    <scope>NUCLEOTIDE SEQUENCE [LARGE SCALE GENOMIC DNA]</scope>
    <source>
        <strain evidence="8 9">M2BS9Y-3-1</strain>
    </source>
</reference>
<dbReference type="EMBL" id="RCWN01000001">
    <property type="protein sequence ID" value="RLQ88421.1"/>
    <property type="molecule type" value="Genomic_DNA"/>
</dbReference>
<evidence type="ECO:0000256" key="3">
    <source>
        <dbReference type="ARBA" id="ARBA00022833"/>
    </source>
</evidence>
<keyword evidence="5" id="KW-0238">DNA-binding</keyword>
<dbReference type="AlphaFoldDB" id="A0A3L7JFN9"/>
<sequence>MTTDCHHHPSEEKLTRNQRLVLETLREEGTPLTAYNLLDRLREDGLRAPPQIYRALDKLLDTGMVHRLDRLNAFVSCNHNHCGGHGVLFAVCDECGEVEELNVGNLDAAVQEATKPIGFSASSLFGEVRGLCQRCKPGGAAA</sequence>
<evidence type="ECO:0000313" key="8">
    <source>
        <dbReference type="EMBL" id="RLQ88421.1"/>
    </source>
</evidence>
<dbReference type="InterPro" id="IPR036390">
    <property type="entry name" value="WH_DNA-bd_sf"/>
</dbReference>